<protein>
    <submittedName>
        <fullName evidence="2">Uncharacterized protein</fullName>
    </submittedName>
</protein>
<evidence type="ECO:0000313" key="2">
    <source>
        <dbReference type="EMBL" id="BFO76844.1"/>
    </source>
</evidence>
<proteinExistence type="predicted"/>
<evidence type="ECO:0000256" key="1">
    <source>
        <dbReference type="SAM" id="MobiDB-lite"/>
    </source>
</evidence>
<organism evidence="2">
    <name type="scientific">Prevotella sp. GTC17259</name>
    <dbReference type="NCBI Taxonomy" id="3236795"/>
    <lineage>
        <taxon>Bacteria</taxon>
        <taxon>Pseudomonadati</taxon>
        <taxon>Bacteroidota</taxon>
        <taxon>Bacteroidia</taxon>
        <taxon>Bacteroidales</taxon>
        <taxon>Prevotellaceae</taxon>
        <taxon>Prevotella</taxon>
    </lineage>
</organism>
<gene>
    <name evidence="2" type="ORF">GTC17259_18940</name>
</gene>
<dbReference type="EMBL" id="AP035787">
    <property type="protein sequence ID" value="BFO76844.1"/>
    <property type="molecule type" value="Genomic_DNA"/>
</dbReference>
<dbReference type="AlphaFoldDB" id="A0AB33J585"/>
<sequence length="90" mass="10056">MLIPFCSNTRGSGGRLAQGFGEKYYPQGWRFFRQTEGIDLGKATIPRTTFADKKGTARLATSHIVEPWTRSESATLETENKKGGYLQNAR</sequence>
<name>A0AB33J585_9BACT</name>
<reference evidence="2" key="1">
    <citation type="submission" date="2024-07" db="EMBL/GenBank/DDBJ databases">
        <title>Complete genome sequence of Prevotella sp. YM-2024 GTC17259.</title>
        <authorList>
            <person name="Hayashi M."/>
            <person name="Muto Y."/>
            <person name="Tanaka K."/>
            <person name="Niwa H."/>
        </authorList>
    </citation>
    <scope>NUCLEOTIDE SEQUENCE</scope>
    <source>
        <strain evidence="2">GTC17259</strain>
    </source>
</reference>
<feature type="region of interest" description="Disordered" evidence="1">
    <location>
        <begin position="71"/>
        <end position="90"/>
    </location>
</feature>
<accession>A0AB33J585</accession>